<dbReference type="AlphaFoldDB" id="A0A183KAK6"/>
<evidence type="ECO:0000313" key="1">
    <source>
        <dbReference type="EMBL" id="VDP47125.1"/>
    </source>
</evidence>
<keyword evidence="2" id="KW-1185">Reference proteome</keyword>
<reference evidence="3" key="1">
    <citation type="submission" date="2016-06" db="UniProtKB">
        <authorList>
            <consortium name="WormBaseParasite"/>
        </authorList>
    </citation>
    <scope>IDENTIFICATION</scope>
</reference>
<accession>A0A183KAK6</accession>
<reference evidence="1 2" key="2">
    <citation type="submission" date="2018-11" db="EMBL/GenBank/DDBJ databases">
        <authorList>
            <consortium name="Pathogen Informatics"/>
        </authorList>
    </citation>
    <scope>NUCLEOTIDE SEQUENCE [LARGE SCALE GENOMIC DNA]</scope>
    <source>
        <strain evidence="1">Dakar</strain>
        <strain evidence="2">Dakar, Senegal</strain>
    </source>
</reference>
<dbReference type="Proteomes" id="UP000279833">
    <property type="component" value="Unassembled WGS sequence"/>
</dbReference>
<protein>
    <submittedName>
        <fullName evidence="1 3">Uncharacterized protein</fullName>
    </submittedName>
</protein>
<name>A0A183KAK6_9TREM</name>
<dbReference type="WBParaSite" id="SCUD_0001204101-mRNA-1">
    <property type="protein sequence ID" value="SCUD_0001204101-mRNA-1"/>
    <property type="gene ID" value="SCUD_0001204101"/>
</dbReference>
<dbReference type="EMBL" id="UZAK01034817">
    <property type="protein sequence ID" value="VDP47125.1"/>
    <property type="molecule type" value="Genomic_DNA"/>
</dbReference>
<organism evidence="3">
    <name type="scientific">Schistosoma curassoni</name>
    <dbReference type="NCBI Taxonomy" id="6186"/>
    <lineage>
        <taxon>Eukaryota</taxon>
        <taxon>Metazoa</taxon>
        <taxon>Spiralia</taxon>
        <taxon>Lophotrochozoa</taxon>
        <taxon>Platyhelminthes</taxon>
        <taxon>Trematoda</taxon>
        <taxon>Digenea</taxon>
        <taxon>Strigeidida</taxon>
        <taxon>Schistosomatoidea</taxon>
        <taxon>Schistosomatidae</taxon>
        <taxon>Schistosoma</taxon>
    </lineage>
</organism>
<evidence type="ECO:0000313" key="3">
    <source>
        <dbReference type="WBParaSite" id="SCUD_0001204101-mRNA-1"/>
    </source>
</evidence>
<gene>
    <name evidence="1" type="ORF">SCUD_LOCUS12041</name>
</gene>
<sequence length="40" mass="4758">MFRPILDSSARCNYIPELMFTLGFELSTVLFKLRRVIHLE</sequence>
<proteinExistence type="predicted"/>
<evidence type="ECO:0000313" key="2">
    <source>
        <dbReference type="Proteomes" id="UP000279833"/>
    </source>
</evidence>